<evidence type="ECO:0000313" key="10">
    <source>
        <dbReference type="Proteomes" id="UP000293331"/>
    </source>
</evidence>
<comment type="caution">
    <text evidence="9">The sequence shown here is derived from an EMBL/GenBank/DDBJ whole genome shotgun (WGS) entry which is preliminary data.</text>
</comment>
<dbReference type="GO" id="GO:0005886">
    <property type="term" value="C:plasma membrane"/>
    <property type="evidence" value="ECO:0007669"/>
    <property type="project" value="UniProtKB-SubCell"/>
</dbReference>
<feature type="transmembrane region" description="Helical" evidence="7">
    <location>
        <begin position="337"/>
        <end position="357"/>
    </location>
</feature>
<feature type="transmembrane region" description="Helical" evidence="7">
    <location>
        <begin position="301"/>
        <end position="325"/>
    </location>
</feature>
<dbReference type="OrthoDB" id="9783013at2"/>
<dbReference type="Pfam" id="PF03825">
    <property type="entry name" value="Nuc_H_symport"/>
    <property type="match status" value="1"/>
</dbReference>
<evidence type="ECO:0000256" key="2">
    <source>
        <dbReference type="ARBA" id="ARBA00022448"/>
    </source>
</evidence>
<dbReference type="AlphaFoldDB" id="A0A4Q5LH01"/>
<evidence type="ECO:0000313" key="9">
    <source>
        <dbReference type="EMBL" id="RYU86500.1"/>
    </source>
</evidence>
<dbReference type="SUPFAM" id="SSF103473">
    <property type="entry name" value="MFS general substrate transporter"/>
    <property type="match status" value="1"/>
</dbReference>
<dbReference type="InterPro" id="IPR004740">
    <property type="entry name" value="Nuc_H_symport"/>
</dbReference>
<accession>A0A4Q5LH01</accession>
<dbReference type="PROSITE" id="PS50850">
    <property type="entry name" value="MFS"/>
    <property type="match status" value="1"/>
</dbReference>
<reference evidence="9 10" key="1">
    <citation type="submission" date="2019-02" db="EMBL/GenBank/DDBJ databases">
        <title>Bacterial novel species Mucilaginibacter sp. 17JY9-4 isolated from soil.</title>
        <authorList>
            <person name="Jung H.-Y."/>
        </authorList>
    </citation>
    <scope>NUCLEOTIDE SEQUENCE [LARGE SCALE GENOMIC DNA]</scope>
    <source>
        <strain evidence="9 10">17JY9-4</strain>
    </source>
</reference>
<evidence type="ECO:0000256" key="5">
    <source>
        <dbReference type="ARBA" id="ARBA00022989"/>
    </source>
</evidence>
<dbReference type="RefSeq" id="WP_129878019.1">
    <property type="nucleotide sequence ID" value="NZ_SEWG01000009.1"/>
</dbReference>
<dbReference type="PANTHER" id="PTHR23522:SF4">
    <property type="entry name" value="NUCLEOSIDE PERMEASE NUPG-RELATED"/>
    <property type="match status" value="1"/>
</dbReference>
<dbReference type="EMBL" id="SEWG01000009">
    <property type="protein sequence ID" value="RYU86500.1"/>
    <property type="molecule type" value="Genomic_DNA"/>
</dbReference>
<protein>
    <submittedName>
        <fullName evidence="9">MFS transporter</fullName>
    </submittedName>
</protein>
<dbReference type="InterPro" id="IPR020846">
    <property type="entry name" value="MFS_dom"/>
</dbReference>
<feature type="transmembrane region" description="Helical" evidence="7">
    <location>
        <begin position="165"/>
        <end position="185"/>
    </location>
</feature>
<dbReference type="GO" id="GO:0015212">
    <property type="term" value="F:cytidine transmembrane transporter activity"/>
    <property type="evidence" value="ECO:0007669"/>
    <property type="project" value="TreeGrafter"/>
</dbReference>
<dbReference type="CDD" id="cd06177">
    <property type="entry name" value="MFS_NHS"/>
    <property type="match status" value="1"/>
</dbReference>
<feature type="transmembrane region" description="Helical" evidence="7">
    <location>
        <begin position="131"/>
        <end position="153"/>
    </location>
</feature>
<feature type="transmembrane region" description="Helical" evidence="7">
    <location>
        <begin position="214"/>
        <end position="232"/>
    </location>
</feature>
<keyword evidence="10" id="KW-1185">Reference proteome</keyword>
<keyword evidence="6 7" id="KW-0472">Membrane</keyword>
<feature type="transmembrane region" description="Helical" evidence="7">
    <location>
        <begin position="96"/>
        <end position="119"/>
    </location>
</feature>
<keyword evidence="5 7" id="KW-1133">Transmembrane helix</keyword>
<evidence type="ECO:0000256" key="3">
    <source>
        <dbReference type="ARBA" id="ARBA00022475"/>
    </source>
</evidence>
<keyword evidence="4 7" id="KW-0812">Transmembrane</keyword>
<evidence type="ECO:0000256" key="7">
    <source>
        <dbReference type="SAM" id="Phobius"/>
    </source>
</evidence>
<feature type="transmembrane region" description="Helical" evidence="7">
    <location>
        <begin position="252"/>
        <end position="270"/>
    </location>
</feature>
<evidence type="ECO:0000256" key="1">
    <source>
        <dbReference type="ARBA" id="ARBA00004651"/>
    </source>
</evidence>
<comment type="subcellular location">
    <subcellularLocation>
        <location evidence="1">Cell membrane</location>
        <topology evidence="1">Multi-pass membrane protein</topology>
    </subcellularLocation>
</comment>
<evidence type="ECO:0000259" key="8">
    <source>
        <dbReference type="PROSITE" id="PS50850"/>
    </source>
</evidence>
<proteinExistence type="predicted"/>
<keyword evidence="3" id="KW-1003">Cell membrane</keyword>
<evidence type="ECO:0000256" key="6">
    <source>
        <dbReference type="ARBA" id="ARBA00023136"/>
    </source>
</evidence>
<feature type="transmembrane region" description="Helical" evidence="7">
    <location>
        <begin position="377"/>
        <end position="396"/>
    </location>
</feature>
<feature type="transmembrane region" description="Helical" evidence="7">
    <location>
        <begin position="12"/>
        <end position="31"/>
    </location>
</feature>
<name>A0A4Q5LH01_9SPHI</name>
<feature type="domain" description="Major facilitator superfamily (MFS) profile" evidence="8">
    <location>
        <begin position="206"/>
        <end position="420"/>
    </location>
</feature>
<evidence type="ECO:0000256" key="4">
    <source>
        <dbReference type="ARBA" id="ARBA00022692"/>
    </source>
</evidence>
<feature type="transmembrane region" description="Helical" evidence="7">
    <location>
        <begin position="51"/>
        <end position="68"/>
    </location>
</feature>
<organism evidence="9 10">
    <name type="scientific">Mucilaginibacter terrigena</name>
    <dbReference type="NCBI Taxonomy" id="2492395"/>
    <lineage>
        <taxon>Bacteria</taxon>
        <taxon>Pseudomonadati</taxon>
        <taxon>Bacteroidota</taxon>
        <taxon>Sphingobacteriia</taxon>
        <taxon>Sphingobacteriales</taxon>
        <taxon>Sphingobacteriaceae</taxon>
        <taxon>Mucilaginibacter</taxon>
    </lineage>
</organism>
<dbReference type="PANTHER" id="PTHR23522">
    <property type="entry name" value="BLL5896 PROTEIN"/>
    <property type="match status" value="1"/>
</dbReference>
<sequence length="420" mass="45845">MTATTRVKLSTMMFLEFFIWGAWFVTMGTYLQTSLKATGVENGNAYASQSWGAIIAPFIIGLIADRFFSAQKVLGILHLIGGGLLLYITTLTNFSAFFPVILVYMVLYMPTLALVNSVAFRQMTNPSKEFAPIRVLGTIGWIVAGIVISYLNWDKQGNEAALVNTFKLAGFASLALGLFSFTLPATPPAKSGQKVSFREIIGLDAIGLLKNRSYLIFFLASVAICIPLAFYYGFANPFFAEVGMKATTVTQSLGQVSETLFMILIPLFFVRLGVKKMLAIGMVAWAIRYVLFAYGDAGSNYWMLIGGIVLHGICYDFFFVTGQIYTDNLAGEKFKSAAQGFITLATYGVGMLIGSIMAGKIVDTYKVSATTHNWQTIWLIPAAIAAVVLIVFLLAFKDTNQIQTKPGLDIEEPGAGRVEV</sequence>
<dbReference type="Proteomes" id="UP000293331">
    <property type="component" value="Unassembled WGS sequence"/>
</dbReference>
<feature type="transmembrane region" description="Helical" evidence="7">
    <location>
        <begin position="73"/>
        <end position="90"/>
    </location>
</feature>
<dbReference type="InterPro" id="IPR036259">
    <property type="entry name" value="MFS_trans_sf"/>
</dbReference>
<gene>
    <name evidence="9" type="ORF">EWM62_17750</name>
</gene>
<dbReference type="GO" id="GO:0015213">
    <property type="term" value="F:uridine transmembrane transporter activity"/>
    <property type="evidence" value="ECO:0007669"/>
    <property type="project" value="TreeGrafter"/>
</dbReference>
<keyword evidence="2" id="KW-0813">Transport</keyword>
<dbReference type="Gene3D" id="1.20.1250.20">
    <property type="entry name" value="MFS general substrate transporter like domains"/>
    <property type="match status" value="2"/>
</dbReference>
<feature type="transmembrane region" description="Helical" evidence="7">
    <location>
        <begin position="277"/>
        <end position="295"/>
    </location>
</feature>